<dbReference type="InterPro" id="IPR036640">
    <property type="entry name" value="ABC1_TM_sf"/>
</dbReference>
<keyword evidence="8 12" id="KW-1133">Transmembrane helix</keyword>
<evidence type="ECO:0000256" key="2">
    <source>
        <dbReference type="ARBA" id="ARBA00007577"/>
    </source>
</evidence>
<feature type="transmembrane region" description="Helical" evidence="12">
    <location>
        <begin position="742"/>
        <end position="765"/>
    </location>
</feature>
<feature type="domain" description="ABC transmembrane type-1" evidence="14">
    <location>
        <begin position="702"/>
        <end position="988"/>
    </location>
</feature>
<evidence type="ECO:0000256" key="5">
    <source>
        <dbReference type="ARBA" id="ARBA00022737"/>
    </source>
</evidence>
<dbReference type="CDD" id="cd18577">
    <property type="entry name" value="ABC_6TM_Pgp_ABCB1_D1_like"/>
    <property type="match status" value="1"/>
</dbReference>
<evidence type="ECO:0000256" key="4">
    <source>
        <dbReference type="ARBA" id="ARBA00022692"/>
    </source>
</evidence>
<dbReference type="PANTHER" id="PTHR43394:SF16">
    <property type="entry name" value="ABC TRANSPORTER B FAMILY MEMBER 4-LIKE ISOFORM X1"/>
    <property type="match status" value="1"/>
</dbReference>
<feature type="transmembrane region" description="Helical" evidence="12">
    <location>
        <begin position="193"/>
        <end position="214"/>
    </location>
</feature>
<feature type="domain" description="ABC transporter" evidence="13">
    <location>
        <begin position="1023"/>
        <end position="1260"/>
    </location>
</feature>
<evidence type="ECO:0000256" key="7">
    <source>
        <dbReference type="ARBA" id="ARBA00022840"/>
    </source>
</evidence>
<feature type="transmembrane region" description="Helical" evidence="12">
    <location>
        <begin position="698"/>
        <end position="722"/>
    </location>
</feature>
<dbReference type="Proteomes" id="UP001189624">
    <property type="component" value="Chromosome 3"/>
</dbReference>
<dbReference type="CDD" id="cd18578">
    <property type="entry name" value="ABC_6TM_Pgp_ABCB1_D2_like"/>
    <property type="match status" value="1"/>
</dbReference>
<dbReference type="InterPro" id="IPR039421">
    <property type="entry name" value="Type_1_exporter"/>
</dbReference>
<dbReference type="InterPro" id="IPR003593">
    <property type="entry name" value="AAA+_ATPase"/>
</dbReference>
<dbReference type="FunFam" id="1.20.1560.10:FF:000025">
    <property type="entry name" value="ABC transporter B family member 9"/>
    <property type="match status" value="1"/>
</dbReference>
<evidence type="ECO:0000259" key="13">
    <source>
        <dbReference type="PROSITE" id="PS50893"/>
    </source>
</evidence>
<proteinExistence type="inferred from homology"/>
<dbReference type="GO" id="GO:0016887">
    <property type="term" value="F:ATP hydrolysis activity"/>
    <property type="evidence" value="ECO:0007669"/>
    <property type="project" value="InterPro"/>
</dbReference>
<dbReference type="CDD" id="cd03249">
    <property type="entry name" value="ABC_MTABC3_MDL1_MDL2"/>
    <property type="match status" value="2"/>
</dbReference>
<evidence type="ECO:0000256" key="3">
    <source>
        <dbReference type="ARBA" id="ARBA00022448"/>
    </source>
</evidence>
<feature type="transmembrane region" description="Helical" evidence="12">
    <location>
        <begin position="95"/>
        <end position="115"/>
    </location>
</feature>
<dbReference type="SUPFAM" id="SSF52540">
    <property type="entry name" value="P-loop containing nucleoside triphosphate hydrolases"/>
    <property type="match status" value="2"/>
</dbReference>
<evidence type="ECO:0000259" key="14">
    <source>
        <dbReference type="PROSITE" id="PS50929"/>
    </source>
</evidence>
<evidence type="ECO:0000313" key="16">
    <source>
        <dbReference type="Proteomes" id="UP001189624"/>
    </source>
</evidence>
<feature type="region of interest" description="Disordered" evidence="11">
    <location>
        <begin position="612"/>
        <end position="654"/>
    </location>
</feature>
<dbReference type="Pfam" id="PF00005">
    <property type="entry name" value="ABC_tran"/>
    <property type="match status" value="2"/>
</dbReference>
<feature type="compositionally biased region" description="Low complexity" evidence="11">
    <location>
        <begin position="630"/>
        <end position="654"/>
    </location>
</feature>
<protein>
    <submittedName>
        <fullName evidence="15">Uncharacterized protein</fullName>
    </submittedName>
</protein>
<evidence type="ECO:0000313" key="15">
    <source>
        <dbReference type="EMBL" id="CAJ1940688.1"/>
    </source>
</evidence>
<feature type="transmembrane region" description="Helical" evidence="12">
    <location>
        <begin position="171"/>
        <end position="187"/>
    </location>
</feature>
<dbReference type="SMART" id="SM00382">
    <property type="entry name" value="AAA"/>
    <property type="match status" value="2"/>
</dbReference>
<feature type="transmembrane region" description="Helical" evidence="12">
    <location>
        <begin position="843"/>
        <end position="862"/>
    </location>
</feature>
<evidence type="ECO:0000256" key="12">
    <source>
        <dbReference type="SAM" id="Phobius"/>
    </source>
</evidence>
<dbReference type="GO" id="GO:0005886">
    <property type="term" value="C:plasma membrane"/>
    <property type="evidence" value="ECO:0007669"/>
    <property type="project" value="UniProtKB-SubCell"/>
</dbReference>
<comment type="similarity">
    <text evidence="2">Belongs to the ABC transporter superfamily. ABCB family. Multidrug resistance exporter (TC 3.A.1.201) subfamily.</text>
</comment>
<sequence>MAQDIDLNGDPNSKQHSKKRKEANEPAKTVPLYKLFSFADPLDHLLMLLGTVGAVGNGISLPLMTLIFGNMINAFGGTNNSKEVVDEVSKVSLKFVYLGVGTFFASLLQLTCWMITGERQAARIRGLYLQAILRQDVTFFDKETRTGEVVGRMSGDTVLIQEAMGEKVGQFLQFMATFVGGFVIAFIRGWLLAVVMLSTIPPLAFCGAMVGLVISKASSRGQEAYSVAATVVEQTIGFIRTVASFTGEKQAIAKYNQSLIKAYKAGLQEALASGFGFGSLYFVFTSSYGLAIWFGAKMIIEKGYTGGEVVTVMMAVLTGSMSLGQASPSLSAFAAGKAAAFKMFETIKRKPEIDTYDTTGQQLDDIRGDIEFREVCFSYPTRPDELIFNGFSLSIPSGTTTALVGESGSGKSTVVSLIERFYDPQTGEVLIDSINLKEFQLKWIRQKIGLVSQEPVLFTCSIKDNIAYGKDGATDEEIRAAAEVANAAKFIDKLPQGVDTLVGEHGTQLSGGQKQRVAIARAILKDPRVLLLDEATSALDAESEKIVQEALDRIMINRTTVIVAHRLSTIRNADSIAVIHRGKIVERGSHAELTKDPNGAYSQLIRLQEIKGSEQKAQNDRDKLESIVHSGRQSSQRSISQRSSGDGSSGRNSFSASLGVPVSVGFLEPASGEPLTPPSTSPPEVPLYRLAYLNKPEILVLLAGTVTAVVNGVLLPVIAIFISKMISIFYEPAHELRKDSKLWALLFVALGLVSLTMLPCRFYLFGVAGGKLIKRIRNMCFEKVVHMEVSWFDEAEHSSGAIGARLSSDAAAVRALVGDALGLLVQNIATAVGSLVVAFDACWQLAFIVLALAPLLGLNGYVQFKFLKGFSNDTKKLYEEASQVANDAVGSIRTVASFCAEKKVMELYQEKCEGPIKTGIRRGIISGISYGVSFFMLYAVYACSFYAGARLVEDGKSTFSDVFRVFFAFSMAALGISQSSSLVPDSTNSKSAAASVFAILDRKSQIDPSDDSGWTLEEVKGEIEFNHVSFKYPTRPDVQIFRDLCLTIHSGKTVALVGESGSGKSTVISLLLRFYDPDSGHITLDGKEIQRMQVKWLRQQMGLVSQEPVLFNDTIRANIAYGKGGDATEAEIRAAAELANAHNFTSSLQEGYDTIVGERGIQLSGGQKQRVAIARAIVKNPKILLLDEATSALDAESEKVVQNALDRVMVNRTTIVVAHRLSTIKGADLIAVVKNGVIAEKGKHEALLRKEGDYASLVALHTIGVFKKDNLEVVGAAYDIYTAKNVTTTNQACTTIEKAYDRACDQVPRVDADINFNVSDYDEDIKQVMSNFTKDEFVHILRRQSTRFFKGKLQIQGSYSHKCGRWEARMGQFLGKNIVVSVAEFEGTSSFVKDTLYNLKEKLEAWTSLLRNSSHVDVEAHPRQLHNWVGGPPNLYDISGSAHFINKCDNGIVIHRNRDPEAGPMDQVQVCVRKSFIILEYMIGDYDETYRNLFTLSVNIMDRVGSLAKDFILINPSDCATPVKHSKLEKLRQDDKWEHDFFSDGESRITNRKVRAQDLHLKLQRKGLQSASQSGKSYAPNMRVLRERLTGTMTVQPTNVDLPKSKVVKPSSKNVGVEVPAGTDQKAMKQQIQGKMQSLKKD</sequence>
<keyword evidence="4 12" id="KW-0812">Transmembrane</keyword>
<dbReference type="Gramene" id="rna-AYBTSS11_LOCUS9850">
    <property type="protein sequence ID" value="CAJ1940688.1"/>
    <property type="gene ID" value="gene-AYBTSS11_LOCUS9850"/>
</dbReference>
<evidence type="ECO:0000256" key="1">
    <source>
        <dbReference type="ARBA" id="ARBA00004651"/>
    </source>
</evidence>
<dbReference type="EMBL" id="OY731400">
    <property type="protein sequence ID" value="CAJ1940688.1"/>
    <property type="molecule type" value="Genomic_DNA"/>
</dbReference>
<dbReference type="FunFam" id="1.20.1560.10:FF:000044">
    <property type="entry name" value="ABC transporter B family member 9"/>
    <property type="match status" value="1"/>
</dbReference>
<dbReference type="GO" id="GO:0010329">
    <property type="term" value="F:auxin efflux transmembrane transporter activity"/>
    <property type="evidence" value="ECO:0007669"/>
    <property type="project" value="UniProtKB-ARBA"/>
</dbReference>
<keyword evidence="7" id="KW-0067">ATP-binding</keyword>
<gene>
    <name evidence="15" type="ORF">AYBTSS11_LOCUS9850</name>
</gene>
<feature type="region of interest" description="Disordered" evidence="11">
    <location>
        <begin position="1"/>
        <end position="25"/>
    </location>
</feature>
<dbReference type="GO" id="GO:0015421">
    <property type="term" value="F:ABC-type oligopeptide transporter activity"/>
    <property type="evidence" value="ECO:0007669"/>
    <property type="project" value="TreeGrafter"/>
</dbReference>
<feature type="transmembrane region" description="Helical" evidence="12">
    <location>
        <begin position="45"/>
        <end position="75"/>
    </location>
</feature>
<evidence type="ECO:0000256" key="9">
    <source>
        <dbReference type="ARBA" id="ARBA00023136"/>
    </source>
</evidence>
<keyword evidence="3" id="KW-0813">Transport</keyword>
<dbReference type="SUPFAM" id="SSF90123">
    <property type="entry name" value="ABC transporter transmembrane region"/>
    <property type="match status" value="2"/>
</dbReference>
<evidence type="ECO:0000256" key="11">
    <source>
        <dbReference type="SAM" id="MobiDB-lite"/>
    </source>
</evidence>
<dbReference type="Pfam" id="PF00664">
    <property type="entry name" value="ABC_membrane"/>
    <property type="match status" value="2"/>
</dbReference>
<organism evidence="15 16">
    <name type="scientific">Sphenostylis stenocarpa</name>
    <dbReference type="NCBI Taxonomy" id="92480"/>
    <lineage>
        <taxon>Eukaryota</taxon>
        <taxon>Viridiplantae</taxon>
        <taxon>Streptophyta</taxon>
        <taxon>Embryophyta</taxon>
        <taxon>Tracheophyta</taxon>
        <taxon>Spermatophyta</taxon>
        <taxon>Magnoliopsida</taxon>
        <taxon>eudicotyledons</taxon>
        <taxon>Gunneridae</taxon>
        <taxon>Pentapetalae</taxon>
        <taxon>rosids</taxon>
        <taxon>fabids</taxon>
        <taxon>Fabales</taxon>
        <taxon>Fabaceae</taxon>
        <taxon>Papilionoideae</taxon>
        <taxon>50 kb inversion clade</taxon>
        <taxon>NPAAA clade</taxon>
        <taxon>indigoferoid/millettioid clade</taxon>
        <taxon>Phaseoleae</taxon>
        <taxon>Sphenostylis</taxon>
    </lineage>
</organism>
<accession>A0AA86VFZ3</accession>
<reference evidence="15" key="1">
    <citation type="submission" date="2023-10" db="EMBL/GenBank/DDBJ databases">
        <authorList>
            <person name="Domelevo Entfellner J.-B."/>
        </authorList>
    </citation>
    <scope>NUCLEOTIDE SEQUENCE</scope>
</reference>
<name>A0AA86VFZ3_9FABA</name>
<feature type="domain" description="ABC transporter" evidence="13">
    <location>
        <begin position="370"/>
        <end position="606"/>
    </location>
</feature>
<keyword evidence="5" id="KW-0677">Repeat</keyword>
<feature type="transmembrane region" description="Helical" evidence="12">
    <location>
        <begin position="270"/>
        <end position="294"/>
    </location>
</feature>
<dbReference type="InterPro" id="IPR027417">
    <property type="entry name" value="P-loop_NTPase"/>
</dbReference>
<feature type="transmembrane region" description="Helical" evidence="12">
    <location>
        <begin position="927"/>
        <end position="949"/>
    </location>
</feature>
<dbReference type="InterPro" id="IPR011527">
    <property type="entry name" value="ABC1_TM_dom"/>
</dbReference>
<evidence type="ECO:0000256" key="8">
    <source>
        <dbReference type="ARBA" id="ARBA00022989"/>
    </source>
</evidence>
<dbReference type="GO" id="GO:0090374">
    <property type="term" value="P:oligopeptide export from mitochondrion"/>
    <property type="evidence" value="ECO:0007669"/>
    <property type="project" value="TreeGrafter"/>
</dbReference>
<keyword evidence="16" id="KW-1185">Reference proteome</keyword>
<dbReference type="InterPro" id="IPR017871">
    <property type="entry name" value="ABC_transporter-like_CS"/>
</dbReference>
<feature type="domain" description="ABC transmembrane type-1" evidence="14">
    <location>
        <begin position="48"/>
        <end position="335"/>
    </location>
</feature>
<dbReference type="PROSITE" id="PS50929">
    <property type="entry name" value="ABC_TM1F"/>
    <property type="match status" value="2"/>
</dbReference>
<feature type="compositionally biased region" description="Basic and acidic residues" evidence="11">
    <location>
        <begin position="612"/>
        <end position="626"/>
    </location>
</feature>
<evidence type="ECO:0000256" key="6">
    <source>
        <dbReference type="ARBA" id="ARBA00022741"/>
    </source>
</evidence>
<dbReference type="GO" id="GO:0005743">
    <property type="term" value="C:mitochondrial inner membrane"/>
    <property type="evidence" value="ECO:0007669"/>
    <property type="project" value="TreeGrafter"/>
</dbReference>
<feature type="region of interest" description="Disordered" evidence="11">
    <location>
        <begin position="1604"/>
        <end position="1642"/>
    </location>
</feature>
<dbReference type="PANTHER" id="PTHR43394">
    <property type="entry name" value="ATP-DEPENDENT PERMEASE MDL1, MITOCHONDRIAL"/>
    <property type="match status" value="1"/>
</dbReference>
<keyword evidence="9 12" id="KW-0472">Membrane</keyword>
<dbReference type="GO" id="GO:0005524">
    <property type="term" value="F:ATP binding"/>
    <property type="evidence" value="ECO:0007669"/>
    <property type="project" value="UniProtKB-KW"/>
</dbReference>
<dbReference type="Gene3D" id="3.40.50.300">
    <property type="entry name" value="P-loop containing nucleotide triphosphate hydrolases"/>
    <property type="match status" value="2"/>
</dbReference>
<comment type="subcellular location">
    <subcellularLocation>
        <location evidence="1">Cell membrane</location>
        <topology evidence="1">Multi-pass membrane protein</topology>
    </subcellularLocation>
</comment>
<evidence type="ECO:0000256" key="10">
    <source>
        <dbReference type="ARBA" id="ARBA00023180"/>
    </source>
</evidence>
<dbReference type="Gene3D" id="1.20.1560.10">
    <property type="entry name" value="ABC transporter type 1, transmembrane domain"/>
    <property type="match status" value="1"/>
</dbReference>
<keyword evidence="6" id="KW-0547">Nucleotide-binding</keyword>
<dbReference type="FunFam" id="1.20.1560.10:FF:000009">
    <property type="entry name" value="ABC transporter B family member 1"/>
    <property type="match status" value="1"/>
</dbReference>
<keyword evidence="10" id="KW-0325">Glycoprotein</keyword>
<dbReference type="InterPro" id="IPR003439">
    <property type="entry name" value="ABC_transporter-like_ATP-bd"/>
</dbReference>
<dbReference type="PROSITE" id="PS00211">
    <property type="entry name" value="ABC_TRANSPORTER_1"/>
    <property type="match status" value="2"/>
</dbReference>
<dbReference type="FunFam" id="3.40.50.300:FF:000066">
    <property type="entry name" value="ABC transporter B family member 1"/>
    <property type="match status" value="2"/>
</dbReference>
<dbReference type="GO" id="GO:0010328">
    <property type="term" value="F:auxin influx transmembrane transporter activity"/>
    <property type="evidence" value="ECO:0007669"/>
    <property type="project" value="UniProtKB-ARBA"/>
</dbReference>
<dbReference type="PROSITE" id="PS50893">
    <property type="entry name" value="ABC_TRANSPORTER_2"/>
    <property type="match status" value="2"/>
</dbReference>